<organism evidence="4">
    <name type="scientific">Daucus carota subsp. sativus</name>
    <name type="common">Carrot</name>
    <dbReference type="NCBI Taxonomy" id="79200"/>
    <lineage>
        <taxon>Eukaryota</taxon>
        <taxon>Viridiplantae</taxon>
        <taxon>Streptophyta</taxon>
        <taxon>Embryophyta</taxon>
        <taxon>Tracheophyta</taxon>
        <taxon>Spermatophyta</taxon>
        <taxon>Magnoliopsida</taxon>
        <taxon>eudicotyledons</taxon>
        <taxon>Gunneridae</taxon>
        <taxon>Pentapetalae</taxon>
        <taxon>asterids</taxon>
        <taxon>campanulids</taxon>
        <taxon>Apiales</taxon>
        <taxon>Apiaceae</taxon>
        <taxon>Apioideae</taxon>
        <taxon>Scandiceae</taxon>
        <taxon>Daucinae</taxon>
        <taxon>Daucus</taxon>
        <taxon>Daucus sect. Daucus</taxon>
    </lineage>
</organism>
<dbReference type="STRING" id="79200.A0A162AMP6"/>
<feature type="domain" description="Enoyl-CoA hydratase/isomerase" evidence="3">
    <location>
        <begin position="97"/>
        <end position="380"/>
    </location>
</feature>
<dbReference type="GO" id="GO:0003860">
    <property type="term" value="F:3-hydroxyisobutyryl-CoA hydrolase activity"/>
    <property type="evidence" value="ECO:0007669"/>
    <property type="project" value="UniProtKB-UniRule"/>
</dbReference>
<dbReference type="OMA" id="GHGPYRV"/>
<dbReference type="GO" id="GO:0006574">
    <property type="term" value="P:L-valine catabolic process"/>
    <property type="evidence" value="ECO:0007669"/>
    <property type="project" value="UniProtKB-UniRule"/>
</dbReference>
<dbReference type="EMBL" id="LNRQ01000003">
    <property type="protein sequence ID" value="KZN03333.1"/>
    <property type="molecule type" value="Genomic_DNA"/>
</dbReference>
<dbReference type="InterPro" id="IPR045004">
    <property type="entry name" value="ECH_dom"/>
</dbReference>
<proteinExistence type="inferred from homology"/>
<comment type="function">
    <text evidence="2">Hydrolyzes 3-hydroxyisobutyryl-CoA (HIBYL-CoA), a saline catabolite. Has high activity toward isobutyryl-CoA. Could be an isobutyryl-CoA dehydrogenase that functions in valine catabolism.</text>
</comment>
<comment type="caution">
    <text evidence="4">The sequence shown here is derived from an EMBL/GenBank/DDBJ whole genome shotgun (WGS) entry which is preliminary data.</text>
</comment>
<dbReference type="GO" id="GO:0005829">
    <property type="term" value="C:cytosol"/>
    <property type="evidence" value="ECO:0007669"/>
    <property type="project" value="TreeGrafter"/>
</dbReference>
<evidence type="ECO:0000313" key="4">
    <source>
        <dbReference type="EMBL" id="KZN03333.1"/>
    </source>
</evidence>
<evidence type="ECO:0000259" key="3">
    <source>
        <dbReference type="Pfam" id="PF16113"/>
    </source>
</evidence>
<name>A0A162AMP6_DAUCS</name>
<dbReference type="InterPro" id="IPR032259">
    <property type="entry name" value="HIBYL-CoA-H"/>
</dbReference>
<keyword evidence="1 2" id="KW-0378">Hydrolase</keyword>
<dbReference type="InterPro" id="IPR029045">
    <property type="entry name" value="ClpP/crotonase-like_dom_sf"/>
</dbReference>
<dbReference type="EC" id="3.1.2.4" evidence="2"/>
<evidence type="ECO:0000256" key="2">
    <source>
        <dbReference type="RuleBase" id="RU369070"/>
    </source>
</evidence>
<dbReference type="AlphaFoldDB" id="A0A162AMP6"/>
<dbReference type="Gene3D" id="3.90.226.10">
    <property type="entry name" value="2-enoyl-CoA Hydratase, Chain A, domain 1"/>
    <property type="match status" value="1"/>
</dbReference>
<comment type="similarity">
    <text evidence="2">Belongs to the enoyl-CoA hydratase/isomerase family.</text>
</comment>
<gene>
    <name evidence="4" type="ORF">DCAR_012089</name>
</gene>
<accession>A0A162AMP6</accession>
<reference evidence="4" key="1">
    <citation type="journal article" date="2016" name="Nat. Genet.">
        <title>A high-quality carrot genome assembly provides new insights into carotenoid accumulation and asterid genome evolution.</title>
        <authorList>
            <person name="Iorizzo M."/>
            <person name="Ellison S."/>
            <person name="Senalik D."/>
            <person name="Zeng P."/>
            <person name="Satapoomin P."/>
            <person name="Huang J."/>
            <person name="Bowman M."/>
            <person name="Iovene M."/>
            <person name="Sanseverino W."/>
            <person name="Cavagnaro P."/>
            <person name="Yildiz M."/>
            <person name="Macko-Podgorni A."/>
            <person name="Moranska E."/>
            <person name="Grzebelus E."/>
            <person name="Grzebelus D."/>
            <person name="Ashrafi H."/>
            <person name="Zheng Z."/>
            <person name="Cheng S."/>
            <person name="Spooner D."/>
            <person name="Van Deynze A."/>
            <person name="Simon P."/>
        </authorList>
    </citation>
    <scope>NUCLEOTIDE SEQUENCE [LARGE SCALE GENOMIC DNA]</scope>
    <source>
        <tissue evidence="4">Leaf</tissue>
    </source>
</reference>
<dbReference type="PANTHER" id="PTHR43176:SF5">
    <property type="entry name" value="3-HYDROXYISOBUTYRYL-COA HYDROLASE-LIKE PROTEIN 4, MITOCHONDRIAL"/>
    <property type="match status" value="1"/>
</dbReference>
<dbReference type="SUPFAM" id="SSF52096">
    <property type="entry name" value="ClpP/crotonase"/>
    <property type="match status" value="1"/>
</dbReference>
<comment type="catalytic activity">
    <reaction evidence="2">
        <text>3-hydroxy-2-methylpropanoyl-CoA + H2O = 3-hydroxy-2-methylpropanoate + CoA + H(+)</text>
        <dbReference type="Rhea" id="RHEA:20888"/>
        <dbReference type="ChEBI" id="CHEBI:11805"/>
        <dbReference type="ChEBI" id="CHEBI:15377"/>
        <dbReference type="ChEBI" id="CHEBI:15378"/>
        <dbReference type="ChEBI" id="CHEBI:57287"/>
        <dbReference type="ChEBI" id="CHEBI:57340"/>
        <dbReference type="EC" id="3.1.2.4"/>
    </reaction>
</comment>
<evidence type="ECO:0000256" key="1">
    <source>
        <dbReference type="ARBA" id="ARBA00022801"/>
    </source>
</evidence>
<dbReference type="CDD" id="cd06558">
    <property type="entry name" value="crotonase-like"/>
    <property type="match status" value="1"/>
</dbReference>
<protein>
    <recommendedName>
        <fullName evidence="2">3-hydroxyisobutyryl-CoA hydrolase</fullName>
        <shortName evidence="2">HIB-CoA hydrolase</shortName>
        <shortName evidence="2">HIBYL-CoA-H</shortName>
        <ecNumber evidence="2">3.1.2.4</ecNumber>
    </recommendedName>
    <alternativeName>
        <fullName evidence="2">3-hydroxyisobutyryl-coenzyme A hydrolase</fullName>
    </alternativeName>
</protein>
<dbReference type="Pfam" id="PF16113">
    <property type="entry name" value="ECH_2"/>
    <property type="match status" value="1"/>
</dbReference>
<sequence length="392" mass="42764">MYEKMDDERKGKATKGHLRASSWVAYSEVFRSEDMGKANFGYVDSGGEGEFGSIVDRVGGDGRILKILVEGIQTNGGSSGVGEMEKAKKLGRGVYEKGTKKQVFTAEYSLICKIFEYKKPYISFMDGITMGFGIGLSGHGRYRLITERTVLAMPENGIGLFPDVGFAYIAAQSPGEGSVGAYLGMTGRRVSTPADALYAGFGTHYIPSDKLGSVKETLLTANFSEDPHKDVEAVIGKYSCDPSSESQLKLLLPWITATFGANKSVGEIIQELEKHQGSTDSTEADWAKDALVGIRKGAPFSLCLTQKHFSNVASAYRKKESDLCNLIGVMKTEYRIALRSSLRSDFAEGVRAVLIDKDQNPKWNPQSIEEVDQSEVEGMFAQLSPDNEELSV</sequence>
<dbReference type="PANTHER" id="PTHR43176">
    <property type="entry name" value="3-HYDROXYISOBUTYRYL-COA HYDROLASE-RELATED"/>
    <property type="match status" value="1"/>
</dbReference>
<dbReference type="Gramene" id="KZN03333">
    <property type="protein sequence ID" value="KZN03333"/>
    <property type="gene ID" value="DCAR_012089"/>
</dbReference>
<comment type="pathway">
    <text evidence="2">Amino-acid degradation; L-valine degradation.</text>
</comment>